<dbReference type="GeneID" id="109482937"/>
<accession>A0A6P4ZJJ2</accession>
<evidence type="ECO:0000256" key="1">
    <source>
        <dbReference type="SAM" id="MobiDB-lite"/>
    </source>
</evidence>
<sequence length="227" mass="25367">MASESSIPRPIARRNRKSPVARGLLYTELGYYNTLTERSLAAVHEVCRTDGVTIEDIMEGNYRRSRGVTRAAVEETRAILNTNNGDPNLPRWKLDKEKTNSPKNGEMVLESGEQAERDVALESGEQAERDVALESGEQAELERDVALESGEQAELERDVALESGEQAERDVALESGEQAERDVALESADRGAKTNKPVYRRIGRWFAAIGRRLRNICKCCYRPETAD</sequence>
<dbReference type="Proteomes" id="UP000515135">
    <property type="component" value="Unplaced"/>
</dbReference>
<evidence type="ECO:0000313" key="2">
    <source>
        <dbReference type="Proteomes" id="UP000515135"/>
    </source>
</evidence>
<gene>
    <name evidence="3" type="primary">LOC109482937</name>
</gene>
<dbReference type="RefSeq" id="XP_019641395.1">
    <property type="nucleotide sequence ID" value="XM_019785836.1"/>
</dbReference>
<evidence type="ECO:0000313" key="3">
    <source>
        <dbReference type="RefSeq" id="XP_019641395.1"/>
    </source>
</evidence>
<reference evidence="3" key="1">
    <citation type="submission" date="2025-08" db="UniProtKB">
        <authorList>
            <consortium name="RefSeq"/>
        </authorList>
    </citation>
    <scope>IDENTIFICATION</scope>
    <source>
        <tissue evidence="3">Gonad</tissue>
    </source>
</reference>
<dbReference type="KEGG" id="bbel:109482937"/>
<proteinExistence type="predicted"/>
<feature type="region of interest" description="Disordered" evidence="1">
    <location>
        <begin position="163"/>
        <end position="192"/>
    </location>
</feature>
<dbReference type="OrthoDB" id="10560027at2759"/>
<dbReference type="AlphaFoldDB" id="A0A6P4ZJJ2"/>
<keyword evidence="2" id="KW-1185">Reference proteome</keyword>
<name>A0A6P4ZJJ2_BRABE</name>
<protein>
    <submittedName>
        <fullName evidence="3">Uncharacterized protein LOC109482937</fullName>
    </submittedName>
</protein>
<organism evidence="2 3">
    <name type="scientific">Branchiostoma belcheri</name>
    <name type="common">Amphioxus</name>
    <dbReference type="NCBI Taxonomy" id="7741"/>
    <lineage>
        <taxon>Eukaryota</taxon>
        <taxon>Metazoa</taxon>
        <taxon>Chordata</taxon>
        <taxon>Cephalochordata</taxon>
        <taxon>Leptocardii</taxon>
        <taxon>Amphioxiformes</taxon>
        <taxon>Branchiostomatidae</taxon>
        <taxon>Branchiostoma</taxon>
    </lineage>
</organism>